<proteinExistence type="predicted"/>
<keyword evidence="1" id="KW-0472">Membrane</keyword>
<feature type="transmembrane region" description="Helical" evidence="1">
    <location>
        <begin position="47"/>
        <end position="66"/>
    </location>
</feature>
<organism evidence="2">
    <name type="scientific">mine drainage metagenome</name>
    <dbReference type="NCBI Taxonomy" id="410659"/>
    <lineage>
        <taxon>unclassified sequences</taxon>
        <taxon>metagenomes</taxon>
        <taxon>ecological metagenomes</taxon>
    </lineage>
</organism>
<reference evidence="2" key="1">
    <citation type="submission" date="2009-10" db="EMBL/GenBank/DDBJ databases">
        <title>Diversity of trophic interactions inside an arsenic-rich microbial ecosystem.</title>
        <authorList>
            <person name="Bertin P.N."/>
            <person name="Heinrich-Salmeron A."/>
            <person name="Pelletier E."/>
            <person name="Goulhen-Chollet F."/>
            <person name="Arsene-Ploetze F."/>
            <person name="Gallien S."/>
            <person name="Calteau A."/>
            <person name="Vallenet D."/>
            <person name="Casiot C."/>
            <person name="Chane-Woon-Ming B."/>
            <person name="Giloteaux L."/>
            <person name="Barakat M."/>
            <person name="Bonnefoy V."/>
            <person name="Bruneel O."/>
            <person name="Chandler M."/>
            <person name="Cleiss J."/>
            <person name="Duran R."/>
            <person name="Elbaz-Poulichet F."/>
            <person name="Fonknechten N."/>
            <person name="Lauga B."/>
            <person name="Mornico D."/>
            <person name="Ortet P."/>
            <person name="Schaeffer C."/>
            <person name="Siguier P."/>
            <person name="Alexander Thil Smith A."/>
            <person name="Van Dorsselaer A."/>
            <person name="Weissenbach J."/>
            <person name="Medigue C."/>
            <person name="Le Paslier D."/>
        </authorList>
    </citation>
    <scope>NUCLEOTIDE SEQUENCE</scope>
</reference>
<comment type="caution">
    <text evidence="2">The sequence shown here is derived from an EMBL/GenBank/DDBJ whole genome shotgun (WGS) entry which is preliminary data.</text>
</comment>
<feature type="transmembrane region" description="Helical" evidence="1">
    <location>
        <begin position="20"/>
        <end position="41"/>
    </location>
</feature>
<evidence type="ECO:0000256" key="1">
    <source>
        <dbReference type="SAM" id="Phobius"/>
    </source>
</evidence>
<gene>
    <name evidence="2" type="ORF">CARN6_2638</name>
</gene>
<sequence length="110" mass="11677">MRRGGVEGVVYSGAARPMAILGVPVLMAGLAVTCLFVAAFLSHVRPAAALTLGGVGGLLLIVGRLIHDKSPMLFGEISAFLYWRSIATKYVRPGDADYGTREPPHSARIR</sequence>
<dbReference type="AlphaFoldDB" id="E6QPB6"/>
<accession>E6QPB6</accession>
<name>E6QPB6_9ZZZZ</name>
<dbReference type="EMBL" id="CABQ01000317">
    <property type="protein sequence ID" value="CBI09087.1"/>
    <property type="molecule type" value="Genomic_DNA"/>
</dbReference>
<evidence type="ECO:0000313" key="2">
    <source>
        <dbReference type="EMBL" id="CBI09087.1"/>
    </source>
</evidence>
<keyword evidence="1" id="KW-0812">Transmembrane</keyword>
<protein>
    <submittedName>
        <fullName evidence="2">Uncharacterized protein</fullName>
    </submittedName>
</protein>
<keyword evidence="1" id="KW-1133">Transmembrane helix</keyword>